<dbReference type="EMBL" id="JAEUGD010000019">
    <property type="protein sequence ID" value="MBL6445871.1"/>
    <property type="molecule type" value="Genomic_DNA"/>
</dbReference>
<dbReference type="InterPro" id="IPR008914">
    <property type="entry name" value="PEBP"/>
</dbReference>
<dbReference type="Proteomes" id="UP000614216">
    <property type="component" value="Unassembled WGS sequence"/>
</dbReference>
<keyword evidence="1" id="KW-0732">Signal</keyword>
<dbReference type="RefSeq" id="WP_202855418.1">
    <property type="nucleotide sequence ID" value="NZ_JAEUGD010000019.1"/>
</dbReference>
<reference evidence="2" key="1">
    <citation type="submission" date="2021-01" db="EMBL/GenBank/DDBJ databases">
        <title>Fulvivirga kasyanovii gen. nov., sp nov., a novel member of the phylum Bacteroidetes isolated from seawater in a mussel farm.</title>
        <authorList>
            <person name="Zhao L.-H."/>
            <person name="Wang Z.-J."/>
        </authorList>
    </citation>
    <scope>NUCLEOTIDE SEQUENCE</scope>
    <source>
        <strain evidence="2">29W222</strain>
    </source>
</reference>
<protein>
    <submittedName>
        <fullName evidence="2">YbhB/YbcL family Raf kinase inhibitor-like protein</fullName>
    </submittedName>
</protein>
<dbReference type="Gene3D" id="3.90.280.10">
    <property type="entry name" value="PEBP-like"/>
    <property type="match status" value="1"/>
</dbReference>
<keyword evidence="3" id="KW-1185">Reference proteome</keyword>
<name>A0A937FZR3_9BACT</name>
<evidence type="ECO:0000313" key="3">
    <source>
        <dbReference type="Proteomes" id="UP000614216"/>
    </source>
</evidence>
<dbReference type="PANTHER" id="PTHR30289">
    <property type="entry name" value="UNCHARACTERIZED PROTEIN YBCL-RELATED"/>
    <property type="match status" value="1"/>
</dbReference>
<dbReference type="NCBIfam" id="TIGR00481">
    <property type="entry name" value="YbhB/YbcL family Raf kinase inhibitor-like protein"/>
    <property type="match status" value="1"/>
</dbReference>
<accession>A0A937FZR3</accession>
<dbReference type="AlphaFoldDB" id="A0A937FZR3"/>
<evidence type="ECO:0000256" key="1">
    <source>
        <dbReference type="SAM" id="SignalP"/>
    </source>
</evidence>
<feature type="signal peptide" evidence="1">
    <location>
        <begin position="1"/>
        <end position="18"/>
    </location>
</feature>
<dbReference type="CDD" id="cd00865">
    <property type="entry name" value="PEBP_bact_arch"/>
    <property type="match status" value="1"/>
</dbReference>
<sequence length="179" mass="19477">MRSILILLFVLTTVIAKSQTFTLKSDELSGQATKQQVFNGFGCTGDNVSPQLSWANAPEGTKSFAVTIYDKDAPTGSGWWHWVIFDIDKDINKLLSGAGDPAKDLAPKGVIQSLSDFGMTGYGGPCPPPNHGPHQYTVTIYALKVEKLGLDSNANPALVGYYLNQNVIDKASIVFYYKR</sequence>
<dbReference type="PANTHER" id="PTHR30289:SF1">
    <property type="entry name" value="PEBP (PHOSPHATIDYLETHANOLAMINE-BINDING PROTEIN) FAMILY PROTEIN"/>
    <property type="match status" value="1"/>
</dbReference>
<comment type="caution">
    <text evidence="2">The sequence shown here is derived from an EMBL/GenBank/DDBJ whole genome shotgun (WGS) entry which is preliminary data.</text>
</comment>
<organism evidence="2 3">
    <name type="scientific">Fulvivirga marina</name>
    <dbReference type="NCBI Taxonomy" id="2494733"/>
    <lineage>
        <taxon>Bacteria</taxon>
        <taxon>Pseudomonadati</taxon>
        <taxon>Bacteroidota</taxon>
        <taxon>Cytophagia</taxon>
        <taxon>Cytophagales</taxon>
        <taxon>Fulvivirgaceae</taxon>
        <taxon>Fulvivirga</taxon>
    </lineage>
</organism>
<feature type="chain" id="PRO_5036967205" evidence="1">
    <location>
        <begin position="19"/>
        <end position="179"/>
    </location>
</feature>
<dbReference type="InterPro" id="IPR005247">
    <property type="entry name" value="YbhB_YbcL/LppC-like"/>
</dbReference>
<dbReference type="Pfam" id="PF01161">
    <property type="entry name" value="PBP"/>
    <property type="match status" value="1"/>
</dbReference>
<evidence type="ECO:0000313" key="2">
    <source>
        <dbReference type="EMBL" id="MBL6445871.1"/>
    </source>
</evidence>
<proteinExistence type="predicted"/>
<dbReference type="InterPro" id="IPR036610">
    <property type="entry name" value="PEBP-like_sf"/>
</dbReference>
<dbReference type="SUPFAM" id="SSF49777">
    <property type="entry name" value="PEBP-like"/>
    <property type="match status" value="1"/>
</dbReference>
<gene>
    <name evidence="2" type="ORF">JMN32_06105</name>
</gene>